<dbReference type="EMBL" id="AP022608">
    <property type="protein sequence ID" value="BBZ20524.1"/>
    <property type="molecule type" value="Genomic_DNA"/>
</dbReference>
<dbReference type="RefSeq" id="WP_235690152.1">
    <property type="nucleotide sequence ID" value="NZ_AP022608.1"/>
</dbReference>
<feature type="transmembrane region" description="Helical" evidence="7">
    <location>
        <begin position="174"/>
        <end position="199"/>
    </location>
</feature>
<reference evidence="8 9" key="1">
    <citation type="journal article" date="2019" name="Emerg. Microbes Infect.">
        <title>Comprehensive subspecies identification of 175 nontuberculous mycobacteria species based on 7547 genomic profiles.</title>
        <authorList>
            <person name="Matsumoto Y."/>
            <person name="Kinjo T."/>
            <person name="Motooka D."/>
            <person name="Nabeya D."/>
            <person name="Jung N."/>
            <person name="Uechi K."/>
            <person name="Horii T."/>
            <person name="Iida T."/>
            <person name="Fujita J."/>
            <person name="Nakamura S."/>
        </authorList>
    </citation>
    <scope>NUCLEOTIDE SEQUENCE [LARGE SCALE GENOMIC DNA]</scope>
    <source>
        <strain evidence="8 9">JCM 12688</strain>
    </source>
</reference>
<evidence type="ECO:0000256" key="3">
    <source>
        <dbReference type="ARBA" id="ARBA00022475"/>
    </source>
</evidence>
<evidence type="ECO:0000313" key="9">
    <source>
        <dbReference type="Proteomes" id="UP000466187"/>
    </source>
</evidence>
<feature type="transmembrane region" description="Helical" evidence="7">
    <location>
        <begin position="106"/>
        <end position="127"/>
    </location>
</feature>
<comment type="subcellular location">
    <subcellularLocation>
        <location evidence="1">Cell membrane</location>
        <topology evidence="1">Multi-pass membrane protein</topology>
    </subcellularLocation>
</comment>
<keyword evidence="6 7" id="KW-0472">Membrane</keyword>
<feature type="transmembrane region" description="Helical" evidence="7">
    <location>
        <begin position="230"/>
        <end position="250"/>
    </location>
</feature>
<name>A0A7I7WSP0_MYCGU</name>
<accession>A0A7I7WSP0</accession>
<proteinExistence type="inferred from homology"/>
<feature type="transmembrane region" description="Helical" evidence="7">
    <location>
        <begin position="77"/>
        <end position="100"/>
    </location>
</feature>
<feature type="transmembrane region" description="Helical" evidence="7">
    <location>
        <begin position="41"/>
        <end position="65"/>
    </location>
</feature>
<dbReference type="Proteomes" id="UP000466187">
    <property type="component" value="Chromosome"/>
</dbReference>
<sequence length="309" mass="32964">MKRPVDYLFAPCEPGETVRYYRLVLRGCSQLCFQSNELTGLFFLAAVLVVSPIAAAYFLVAAVMAPGGRMLLGQRGAVLATGLPGLNPCLIALSLPAFFRTGWTNVGMWIVLVACVAITVLLVRLLVAVVPFPILALPFVLTFWVVYALAPHLGVLQPSSIDVSVATTLHPLTAVLSSLGQTLFSPSVWSGLLFLAGLLVSNWRHAVIAVVGALIGTVVSYYYHQGDPESVNLGLYGFNGVLTAVAVYALCDSKLRLAILGALLATITMPAFTNLGLQAVSAPFVFATWLVLALGWVDRSWLAPSDSQE</sequence>
<gene>
    <name evidence="8" type="ORF">MGAD_48590</name>
</gene>
<evidence type="ECO:0000256" key="5">
    <source>
        <dbReference type="ARBA" id="ARBA00022989"/>
    </source>
</evidence>
<evidence type="ECO:0000256" key="6">
    <source>
        <dbReference type="ARBA" id="ARBA00023136"/>
    </source>
</evidence>
<dbReference type="AlphaFoldDB" id="A0A7I7WSP0"/>
<comment type="similarity">
    <text evidence="2">Belongs to the urea transporter family.</text>
</comment>
<dbReference type="Pfam" id="PF03253">
    <property type="entry name" value="UT"/>
    <property type="match status" value="1"/>
</dbReference>
<evidence type="ECO:0000256" key="4">
    <source>
        <dbReference type="ARBA" id="ARBA00022692"/>
    </source>
</evidence>
<dbReference type="GO" id="GO:0005886">
    <property type="term" value="C:plasma membrane"/>
    <property type="evidence" value="ECO:0007669"/>
    <property type="project" value="UniProtKB-SubCell"/>
</dbReference>
<protein>
    <submittedName>
        <fullName evidence="8">Urea transporter</fullName>
    </submittedName>
</protein>
<keyword evidence="4 7" id="KW-0812">Transmembrane</keyword>
<evidence type="ECO:0000256" key="2">
    <source>
        <dbReference type="ARBA" id="ARBA00005914"/>
    </source>
</evidence>
<feature type="transmembrane region" description="Helical" evidence="7">
    <location>
        <begin position="257"/>
        <end position="273"/>
    </location>
</feature>
<dbReference type="InterPro" id="IPR029020">
    <property type="entry name" value="Ammonium/urea_transptr"/>
</dbReference>
<feature type="transmembrane region" description="Helical" evidence="7">
    <location>
        <begin position="134"/>
        <end position="154"/>
    </location>
</feature>
<dbReference type="PANTHER" id="PTHR10464">
    <property type="entry name" value="UREA TRANSPORTER"/>
    <property type="match status" value="1"/>
</dbReference>
<evidence type="ECO:0000313" key="8">
    <source>
        <dbReference type="EMBL" id="BBZ20524.1"/>
    </source>
</evidence>
<organism evidence="8 9">
    <name type="scientific">Mycolicibacterium gadium</name>
    <name type="common">Mycobacterium gadium</name>
    <dbReference type="NCBI Taxonomy" id="1794"/>
    <lineage>
        <taxon>Bacteria</taxon>
        <taxon>Bacillati</taxon>
        <taxon>Actinomycetota</taxon>
        <taxon>Actinomycetes</taxon>
        <taxon>Mycobacteriales</taxon>
        <taxon>Mycobacteriaceae</taxon>
        <taxon>Mycolicibacterium</taxon>
    </lineage>
</organism>
<feature type="transmembrane region" description="Helical" evidence="7">
    <location>
        <begin position="206"/>
        <end position="224"/>
    </location>
</feature>
<keyword evidence="5 7" id="KW-1133">Transmembrane helix</keyword>
<evidence type="ECO:0000256" key="1">
    <source>
        <dbReference type="ARBA" id="ARBA00004651"/>
    </source>
</evidence>
<dbReference type="GO" id="GO:0015204">
    <property type="term" value="F:urea transmembrane transporter activity"/>
    <property type="evidence" value="ECO:0007669"/>
    <property type="project" value="InterPro"/>
</dbReference>
<dbReference type="InterPro" id="IPR004937">
    <property type="entry name" value="Urea_transporter"/>
</dbReference>
<dbReference type="PANTHER" id="PTHR10464:SF4">
    <property type="entry name" value="UREA TRANSPORTER"/>
    <property type="match status" value="1"/>
</dbReference>
<keyword evidence="3" id="KW-1003">Cell membrane</keyword>
<evidence type="ECO:0000256" key="7">
    <source>
        <dbReference type="SAM" id="Phobius"/>
    </source>
</evidence>
<dbReference type="KEGG" id="mgad:MGAD_48590"/>
<dbReference type="Gene3D" id="1.10.3430.10">
    <property type="entry name" value="Ammonium transporter AmtB like domains"/>
    <property type="match status" value="1"/>
</dbReference>